<keyword evidence="2" id="KW-0040">ANK repeat</keyword>
<name>A0A1R1PJT4_ZANCU</name>
<reference evidence="4" key="1">
    <citation type="submission" date="2017-01" db="EMBL/GenBank/DDBJ databases">
        <authorList>
            <person name="Wang Y."/>
            <person name="White M."/>
            <person name="Kvist S."/>
            <person name="Moncalvo J.-M."/>
        </authorList>
    </citation>
    <scope>NUCLEOTIDE SEQUENCE [LARGE SCALE GENOMIC DNA]</scope>
    <source>
        <strain evidence="4">COL-18-3</strain>
    </source>
</reference>
<dbReference type="SUPFAM" id="SSF48403">
    <property type="entry name" value="Ankyrin repeat"/>
    <property type="match status" value="1"/>
</dbReference>
<evidence type="ECO:0000313" key="4">
    <source>
        <dbReference type="Proteomes" id="UP000188320"/>
    </source>
</evidence>
<dbReference type="InterPro" id="IPR002110">
    <property type="entry name" value="Ankyrin_rpt"/>
</dbReference>
<dbReference type="OrthoDB" id="194358at2759"/>
<dbReference type="EMBL" id="LSSK01000950">
    <property type="protein sequence ID" value="OMH81224.1"/>
    <property type="molecule type" value="Genomic_DNA"/>
</dbReference>
<keyword evidence="1" id="KW-0677">Repeat</keyword>
<evidence type="ECO:0000313" key="3">
    <source>
        <dbReference type="EMBL" id="OMH81224.1"/>
    </source>
</evidence>
<gene>
    <name evidence="3" type="ORF">AX774_g5325</name>
</gene>
<proteinExistence type="predicted"/>
<dbReference type="Pfam" id="PF12796">
    <property type="entry name" value="Ank_2"/>
    <property type="match status" value="1"/>
</dbReference>
<dbReference type="SMART" id="SM00248">
    <property type="entry name" value="ANK"/>
    <property type="match status" value="6"/>
</dbReference>
<organism evidence="3 4">
    <name type="scientific">Zancudomyces culisetae</name>
    <name type="common">Gut fungus</name>
    <name type="synonym">Smittium culisetae</name>
    <dbReference type="NCBI Taxonomy" id="1213189"/>
    <lineage>
        <taxon>Eukaryota</taxon>
        <taxon>Fungi</taxon>
        <taxon>Fungi incertae sedis</taxon>
        <taxon>Zoopagomycota</taxon>
        <taxon>Kickxellomycotina</taxon>
        <taxon>Harpellomycetes</taxon>
        <taxon>Harpellales</taxon>
        <taxon>Legeriomycetaceae</taxon>
        <taxon>Zancudomyces</taxon>
    </lineage>
</organism>
<evidence type="ECO:0000256" key="2">
    <source>
        <dbReference type="ARBA" id="ARBA00023043"/>
    </source>
</evidence>
<keyword evidence="4" id="KW-1185">Reference proteome</keyword>
<comment type="caution">
    <text evidence="3">The sequence shown here is derived from an EMBL/GenBank/DDBJ whole genome shotgun (WGS) entry which is preliminary data.</text>
</comment>
<dbReference type="AlphaFoldDB" id="A0A1R1PJT4"/>
<sequence>MNQTRGKKQDKKQDKEEYNGIKSACLVGNLEMVKLLVQLGCDLSDPNCNGVLESCMFGDILIVKYLIDNGATLGKLQLSGLNNACLTGNVELVKLLLDNNIDLKSPEFNGIKHACMANSLQIVSLLLQAGAKLEYDSGYCITLAITYNNPQLACLLLDHAGVINNSDLLAAINAAIRINNVDLVNLLLQYQPQIYRNCDVLFQAVKANNLEIFIPYPSCITGHPNPACDITVLGNSPDVDRLQVLDFANAASENTASASAKSHRGSFSIGLNREHASLSPSMCLSIPCPLDAILTTWLCFLDVACNAAYFSSVLASRFIIVFTNAAISLVNDRIVSVRPCWYIRVLADS</sequence>
<dbReference type="Proteomes" id="UP000188320">
    <property type="component" value="Unassembled WGS sequence"/>
</dbReference>
<dbReference type="PANTHER" id="PTHR24198:SF165">
    <property type="entry name" value="ANKYRIN REPEAT-CONTAINING PROTEIN-RELATED"/>
    <property type="match status" value="1"/>
</dbReference>
<accession>A0A1R1PJT4</accession>
<dbReference type="Gene3D" id="1.25.40.20">
    <property type="entry name" value="Ankyrin repeat-containing domain"/>
    <property type="match status" value="2"/>
</dbReference>
<dbReference type="PANTHER" id="PTHR24198">
    <property type="entry name" value="ANKYRIN REPEAT AND PROTEIN KINASE DOMAIN-CONTAINING PROTEIN"/>
    <property type="match status" value="1"/>
</dbReference>
<protein>
    <submittedName>
        <fullName evidence="3">Putative ankyrin repeat protein L25</fullName>
    </submittedName>
</protein>
<evidence type="ECO:0000256" key="1">
    <source>
        <dbReference type="ARBA" id="ARBA00022737"/>
    </source>
</evidence>
<dbReference type="InterPro" id="IPR036770">
    <property type="entry name" value="Ankyrin_rpt-contain_sf"/>
</dbReference>